<evidence type="ECO:0000313" key="3">
    <source>
        <dbReference type="Proteomes" id="UP001431209"/>
    </source>
</evidence>
<name>A0AAW2YI76_9EUKA</name>
<reference evidence="2 3" key="1">
    <citation type="submission" date="2024-03" db="EMBL/GenBank/DDBJ databases">
        <title>The Acrasis kona genome and developmental transcriptomes reveal deep origins of eukaryotic multicellular pathways.</title>
        <authorList>
            <person name="Sheikh S."/>
            <person name="Fu C.-J."/>
            <person name="Brown M.W."/>
            <person name="Baldauf S.L."/>
        </authorList>
    </citation>
    <scope>NUCLEOTIDE SEQUENCE [LARGE SCALE GENOMIC DNA]</scope>
    <source>
        <strain evidence="2 3">ATCC MYA-3509</strain>
    </source>
</reference>
<organism evidence="2 3">
    <name type="scientific">Acrasis kona</name>
    <dbReference type="NCBI Taxonomy" id="1008807"/>
    <lineage>
        <taxon>Eukaryota</taxon>
        <taxon>Discoba</taxon>
        <taxon>Heterolobosea</taxon>
        <taxon>Tetramitia</taxon>
        <taxon>Eutetramitia</taxon>
        <taxon>Acrasidae</taxon>
        <taxon>Acrasis</taxon>
    </lineage>
</organism>
<keyword evidence="3" id="KW-1185">Reference proteome</keyword>
<dbReference type="EMBL" id="JAOPGA020000115">
    <property type="protein sequence ID" value="KAL0476912.1"/>
    <property type="molecule type" value="Genomic_DNA"/>
</dbReference>
<dbReference type="Proteomes" id="UP001431209">
    <property type="component" value="Unassembled WGS sequence"/>
</dbReference>
<gene>
    <name evidence="2" type="ORF">AKO1_006565</name>
</gene>
<feature type="transmembrane region" description="Helical" evidence="1">
    <location>
        <begin position="94"/>
        <end position="113"/>
    </location>
</feature>
<sequence length="172" mass="19470">MDIHNVTQNITRNGSSHDHGHGHGSTIPQFHLYVTAAVILFTLVLGILIQLAGKFKRSLAFDFLLQRQILPTSNNKILNFLQYNLLAEMTFSELYFVLAYSALCGVWFAYSYFSSGGNLSSVVTWAKATGWVAVLNASFVILPVARYSLWFKVFGIPFERAVKYHRLLAFWN</sequence>
<keyword evidence="1" id="KW-0472">Membrane</keyword>
<dbReference type="AlphaFoldDB" id="A0AAW2YI76"/>
<feature type="transmembrane region" description="Helical" evidence="1">
    <location>
        <begin position="125"/>
        <end position="145"/>
    </location>
</feature>
<keyword evidence="1" id="KW-0812">Transmembrane</keyword>
<keyword evidence="1" id="KW-1133">Transmembrane helix</keyword>
<feature type="transmembrane region" description="Helical" evidence="1">
    <location>
        <begin position="30"/>
        <end position="49"/>
    </location>
</feature>
<evidence type="ECO:0000256" key="1">
    <source>
        <dbReference type="SAM" id="Phobius"/>
    </source>
</evidence>
<proteinExistence type="predicted"/>
<evidence type="ECO:0000313" key="2">
    <source>
        <dbReference type="EMBL" id="KAL0476912.1"/>
    </source>
</evidence>
<accession>A0AAW2YI76</accession>
<protein>
    <submittedName>
        <fullName evidence="2">Uncharacterized protein</fullName>
    </submittedName>
</protein>
<comment type="caution">
    <text evidence="2">The sequence shown here is derived from an EMBL/GenBank/DDBJ whole genome shotgun (WGS) entry which is preliminary data.</text>
</comment>
<feature type="non-terminal residue" evidence="2">
    <location>
        <position position="172"/>
    </location>
</feature>